<proteinExistence type="predicted"/>
<evidence type="ECO:0000313" key="2">
    <source>
        <dbReference type="Proteomes" id="UP000828048"/>
    </source>
</evidence>
<reference evidence="1 2" key="1">
    <citation type="journal article" date="2021" name="Hortic Res">
        <title>High-quality reference genome and annotation aids understanding of berry development for evergreen blueberry (Vaccinium darrowii).</title>
        <authorList>
            <person name="Yu J."/>
            <person name="Hulse-Kemp A.M."/>
            <person name="Babiker E."/>
            <person name="Staton M."/>
        </authorList>
    </citation>
    <scope>NUCLEOTIDE SEQUENCE [LARGE SCALE GENOMIC DNA]</scope>
    <source>
        <strain evidence="2">cv. NJ 8807/NJ 8810</strain>
        <tissue evidence="1">Young leaf</tissue>
    </source>
</reference>
<keyword evidence="2" id="KW-1185">Reference proteome</keyword>
<gene>
    <name evidence="1" type="ORF">Vadar_017638</name>
</gene>
<comment type="caution">
    <text evidence="1">The sequence shown here is derived from an EMBL/GenBank/DDBJ whole genome shotgun (WGS) entry which is preliminary data.</text>
</comment>
<organism evidence="1 2">
    <name type="scientific">Vaccinium darrowii</name>
    <dbReference type="NCBI Taxonomy" id="229202"/>
    <lineage>
        <taxon>Eukaryota</taxon>
        <taxon>Viridiplantae</taxon>
        <taxon>Streptophyta</taxon>
        <taxon>Embryophyta</taxon>
        <taxon>Tracheophyta</taxon>
        <taxon>Spermatophyta</taxon>
        <taxon>Magnoliopsida</taxon>
        <taxon>eudicotyledons</taxon>
        <taxon>Gunneridae</taxon>
        <taxon>Pentapetalae</taxon>
        <taxon>asterids</taxon>
        <taxon>Ericales</taxon>
        <taxon>Ericaceae</taxon>
        <taxon>Vaccinioideae</taxon>
        <taxon>Vaccinieae</taxon>
        <taxon>Vaccinium</taxon>
    </lineage>
</organism>
<sequence length="765" mass="86095">MMRMKTKTTELSPMNGSSGGGGRSGHDGEWEVRPEGMLVQKRTERARRLSGKWPNEMWPSLIRKAKEGGLDVIQTYVFWNLHEPQPGKYDFSGRRDIVRFIKKIQAHGLYASLRIGPYIESEWSYGGLPFWLHDIPGIVFRSDNEPFKFYMKNFTTLIVNMMKSERLYASQGGPIILSQIENEYQNVERAFHERGPPYVRWAAKMAVGLETGVPWNMCKQDDAPGPVINSCNGMKCGQTFLGPNSPNKPSIWSENWTTFYQLYGKNTRTRSPEDIAYQVALFISKKYGSFINYYMYHGGTNFGRTAAAYVPTSYYDLAPLDEYGLIQQPKWGHLKDLHAAIKLCSEALLRGTLTSSYLGEQQEAVVFQTKSGECAAFLMNNGSETDELVVFQNSTYGLPPSSISILPDCKNVAFNTAQVSAQYNTRSRVPVTKFNTAERWEQFRDVVPNFDDTSLRSDTLLEQMNTTQDTSDYLWYTFRFQGNCSNDQPVLNVNSLAHVLHVFVNGVFVGSAHGTHTSSITLETKVPLNYNEMNNVSLLSVMVGLPVGLLGEKLKVFSDDGHMKVRWSRLSSPTQPLTWYKTTFDAPCGTDPVALYLGSMGKGEAWVNGQSIGRYWVSFTEPAGNPTQTWYNVPRSFLRRTGNLLVLLDEEYGNPLDISIGTVSITKVCGHVYEEYPGWIKPKRLQLQCPRNKKISKIIFASFGTPSGGCGSYAIGSCHSSNSRAIVEKACLWKRKCSIRPSYRTFRRDPCPGIPKALLVDAQCE</sequence>
<accession>A0ACB7YE22</accession>
<dbReference type="EMBL" id="CM037158">
    <property type="protein sequence ID" value="KAH7851872.1"/>
    <property type="molecule type" value="Genomic_DNA"/>
</dbReference>
<evidence type="ECO:0000313" key="1">
    <source>
        <dbReference type="EMBL" id="KAH7851872.1"/>
    </source>
</evidence>
<protein>
    <submittedName>
        <fullName evidence="1">Uncharacterized protein</fullName>
    </submittedName>
</protein>
<dbReference type="Proteomes" id="UP000828048">
    <property type="component" value="Chromosome 8"/>
</dbReference>
<name>A0ACB7YE22_9ERIC</name>